<feature type="domain" description="RNA-directed RNA polymerase C-terminal" evidence="6">
    <location>
        <begin position="94"/>
        <end position="325"/>
    </location>
</feature>
<dbReference type="SUPFAM" id="SSF56672">
    <property type="entry name" value="DNA/RNA polymerases"/>
    <property type="match status" value="1"/>
</dbReference>
<dbReference type="Pfam" id="PF00680">
    <property type="entry name" value="RdRP_1"/>
    <property type="match status" value="1"/>
</dbReference>
<dbReference type="EMBL" id="MW239309">
    <property type="protein sequence ID" value="UGO57288.1"/>
    <property type="molecule type" value="Genomic_RNA"/>
</dbReference>
<protein>
    <recommendedName>
        <fullName evidence="6">RNA-directed RNA polymerase C-terminal domain-containing protein</fullName>
    </recommendedName>
</protein>
<dbReference type="GO" id="GO:0003968">
    <property type="term" value="F:RNA-directed RNA polymerase activity"/>
    <property type="evidence" value="ECO:0007669"/>
    <property type="project" value="UniProtKB-EC"/>
</dbReference>
<comment type="catalytic activity">
    <reaction evidence="5">
        <text>RNA(n) + a ribonucleoside 5'-triphosphate = RNA(n+1) + diphosphate</text>
        <dbReference type="Rhea" id="RHEA:21248"/>
        <dbReference type="Rhea" id="RHEA-COMP:14527"/>
        <dbReference type="Rhea" id="RHEA-COMP:17342"/>
        <dbReference type="ChEBI" id="CHEBI:33019"/>
        <dbReference type="ChEBI" id="CHEBI:61557"/>
        <dbReference type="ChEBI" id="CHEBI:140395"/>
        <dbReference type="EC" id="2.7.7.48"/>
    </reaction>
</comment>
<proteinExistence type="predicted"/>
<dbReference type="InterPro" id="IPR001795">
    <property type="entry name" value="RNA-dir_pol_luteovirus"/>
</dbReference>
<evidence type="ECO:0000256" key="3">
    <source>
        <dbReference type="ARBA" id="ARBA00022741"/>
    </source>
</evidence>
<dbReference type="InterPro" id="IPR043502">
    <property type="entry name" value="DNA/RNA_pol_sf"/>
</dbReference>
<sequence length="388" mass="44732">MLSGAWSPDLDWETAFFDALDDLDPKSTPGYCTFAQYGTTIGEILGYDETAVGPDNPSGYTNGTQVESLKQYVLERMRILDETEHLIFDPIKVFIKKEPHKVKKIQEERYRIISAVSMVDTMIDRILFREFFAWMKTKNWPCYYGYVPVIGGYRTPKRLFHGKGVKSSDKQSWDWTAQEWVFLAIMWTMKNKAIFGTSEEEEQWFRVTHKRFTALYRHAVFQFADGHKIAQKKWGIQKSGCYGTLAFNSLSQFFLELRANEHLSPKTPLMCVGDDVLVEDDGRDVGEYIKALQDCGCIVKDVVVSSAQETFEFCGFEYHRDRMPTPAYRAKHLFALAHCKLGLEAETLASYQLLYAHDPFLRTIQKALMEYHPDGIKTTAQLRATWDG</sequence>
<organism evidence="7">
    <name type="scientific">Riboviria sp</name>
    <dbReference type="NCBI Taxonomy" id="2585031"/>
    <lineage>
        <taxon>Viruses</taxon>
        <taxon>Riboviria</taxon>
    </lineage>
</organism>
<accession>A0A8K1U2A0</accession>
<dbReference type="PRINTS" id="PR00914">
    <property type="entry name" value="LVIRUSRNAPOL"/>
</dbReference>
<evidence type="ECO:0000256" key="5">
    <source>
        <dbReference type="ARBA" id="ARBA00048744"/>
    </source>
</evidence>
<evidence type="ECO:0000313" key="7">
    <source>
        <dbReference type="EMBL" id="UGO57288.1"/>
    </source>
</evidence>
<dbReference type="InterPro" id="IPR001205">
    <property type="entry name" value="RNA-dir_pol_C"/>
</dbReference>
<evidence type="ECO:0000256" key="4">
    <source>
        <dbReference type="ARBA" id="ARBA00022953"/>
    </source>
</evidence>
<keyword evidence="1" id="KW-0808">Transferase</keyword>
<keyword evidence="4" id="KW-0693">Viral RNA replication</keyword>
<evidence type="ECO:0000259" key="6">
    <source>
        <dbReference type="Pfam" id="PF00680"/>
    </source>
</evidence>
<dbReference type="GO" id="GO:0006351">
    <property type="term" value="P:DNA-templated transcription"/>
    <property type="evidence" value="ECO:0007669"/>
    <property type="project" value="InterPro"/>
</dbReference>
<reference evidence="7" key="1">
    <citation type="submission" date="2020-11" db="EMBL/GenBank/DDBJ databases">
        <title>RNA virus dark matter in the feces of wild birds.</title>
        <authorList>
            <person name="Lu X."/>
            <person name="Yang X.S."/>
            <person name="Zhang W."/>
        </authorList>
    </citation>
    <scope>NUCLEOTIDE SEQUENCE</scope>
    <source>
        <strain evidence="7">Warbler204con133</strain>
    </source>
</reference>
<dbReference type="GO" id="GO:0000166">
    <property type="term" value="F:nucleotide binding"/>
    <property type="evidence" value="ECO:0007669"/>
    <property type="project" value="UniProtKB-KW"/>
</dbReference>
<keyword evidence="3" id="KW-0547">Nucleotide-binding</keyword>
<name>A0A8K1U2A0_9VIRU</name>
<dbReference type="GO" id="GO:0003723">
    <property type="term" value="F:RNA binding"/>
    <property type="evidence" value="ECO:0007669"/>
    <property type="project" value="InterPro"/>
</dbReference>
<evidence type="ECO:0000256" key="2">
    <source>
        <dbReference type="ARBA" id="ARBA00022695"/>
    </source>
</evidence>
<evidence type="ECO:0000256" key="1">
    <source>
        <dbReference type="ARBA" id="ARBA00022679"/>
    </source>
</evidence>
<keyword evidence="2" id="KW-0548">Nucleotidyltransferase</keyword>